<dbReference type="STRING" id="1409788.NC99_30950"/>
<dbReference type="RefSeq" id="WP_157624909.1">
    <property type="nucleotide sequence ID" value="NZ_LGIA01000171.1"/>
</dbReference>
<comment type="caution">
    <text evidence="1">The sequence shown here is derived from an EMBL/GenBank/DDBJ whole genome shotgun (WGS) entry which is preliminary data.</text>
</comment>
<keyword evidence="2" id="KW-1185">Reference proteome</keyword>
<organism evidence="1 2">
    <name type="scientific">Sunxiuqinia dokdonensis</name>
    <dbReference type="NCBI Taxonomy" id="1409788"/>
    <lineage>
        <taxon>Bacteria</taxon>
        <taxon>Pseudomonadati</taxon>
        <taxon>Bacteroidota</taxon>
        <taxon>Bacteroidia</taxon>
        <taxon>Marinilabiliales</taxon>
        <taxon>Prolixibacteraceae</taxon>
        <taxon>Sunxiuqinia</taxon>
    </lineage>
</organism>
<sequence>MKVDLEKEDLDFILESLEYTKQKFENYEKYPSGNFREDRIDFVIQLQKKLKKVVLGL</sequence>
<proteinExistence type="predicted"/>
<accession>A0A0L8V7C1</accession>
<evidence type="ECO:0000313" key="2">
    <source>
        <dbReference type="Proteomes" id="UP000036958"/>
    </source>
</evidence>
<dbReference type="AlphaFoldDB" id="A0A0L8V7C1"/>
<gene>
    <name evidence="1" type="ORF">NC99_30950</name>
</gene>
<name>A0A0L8V7C1_9BACT</name>
<dbReference type="Proteomes" id="UP000036958">
    <property type="component" value="Unassembled WGS sequence"/>
</dbReference>
<dbReference type="EMBL" id="LGIA01000171">
    <property type="protein sequence ID" value="KOH44102.1"/>
    <property type="molecule type" value="Genomic_DNA"/>
</dbReference>
<protein>
    <submittedName>
        <fullName evidence="1">Uncharacterized protein</fullName>
    </submittedName>
</protein>
<evidence type="ECO:0000313" key="1">
    <source>
        <dbReference type="EMBL" id="KOH44102.1"/>
    </source>
</evidence>
<reference evidence="2" key="1">
    <citation type="submission" date="2015-07" db="EMBL/GenBank/DDBJ databases">
        <title>Genome sequencing of Sunxiuqinia dokdonensis strain SK.</title>
        <authorList>
            <person name="Ahn S."/>
            <person name="Kim B.-C."/>
        </authorList>
    </citation>
    <scope>NUCLEOTIDE SEQUENCE [LARGE SCALE GENOMIC DNA]</scope>
    <source>
        <strain evidence="2">SK</strain>
    </source>
</reference>